<comment type="caution">
    <text evidence="2">The sequence shown here is derived from an EMBL/GenBank/DDBJ whole genome shotgun (WGS) entry which is preliminary data.</text>
</comment>
<proteinExistence type="predicted"/>
<dbReference type="RefSeq" id="WP_268780141.1">
    <property type="nucleotide sequence ID" value="NZ_JAPRAT010000016.1"/>
</dbReference>
<dbReference type="EMBL" id="JAPRAT010000016">
    <property type="protein sequence ID" value="MCZ0703369.1"/>
    <property type="molecule type" value="Genomic_DNA"/>
</dbReference>
<dbReference type="AlphaFoldDB" id="A0A9J6RDV0"/>
<evidence type="ECO:0000313" key="2">
    <source>
        <dbReference type="EMBL" id="MCZ0703369.1"/>
    </source>
</evidence>
<sequence length="72" mass="8126">MKLNTQLTNILNGHSLTKENLVHGFGTRSSDRYDLEDLQDLKLGSNSYSSDTDNDGIPYHRDSHPRTPNKPV</sequence>
<gene>
    <name evidence="2" type="ORF">OWO01_09090</name>
</gene>
<reference evidence="2" key="1">
    <citation type="submission" date="2022-11" db="EMBL/GenBank/DDBJ databases">
        <title>WGS of Natronobacillus azotifigens 24KS-1, an anaerobic diazotrophic haloalkaliphile from soda-rich habitats.</title>
        <authorList>
            <person name="Sorokin D.Y."/>
            <person name="Merkel A.Y."/>
        </authorList>
    </citation>
    <scope>NUCLEOTIDE SEQUENCE</scope>
    <source>
        <strain evidence="2">24KS-1</strain>
    </source>
</reference>
<evidence type="ECO:0000313" key="3">
    <source>
        <dbReference type="Proteomes" id="UP001084197"/>
    </source>
</evidence>
<feature type="region of interest" description="Disordered" evidence="1">
    <location>
        <begin position="42"/>
        <end position="72"/>
    </location>
</feature>
<keyword evidence="3" id="KW-1185">Reference proteome</keyword>
<name>A0A9J6RDV0_9BACI</name>
<dbReference type="Proteomes" id="UP001084197">
    <property type="component" value="Unassembled WGS sequence"/>
</dbReference>
<organism evidence="2 3">
    <name type="scientific">Natronobacillus azotifigens</name>
    <dbReference type="NCBI Taxonomy" id="472978"/>
    <lineage>
        <taxon>Bacteria</taxon>
        <taxon>Bacillati</taxon>
        <taxon>Bacillota</taxon>
        <taxon>Bacilli</taxon>
        <taxon>Bacillales</taxon>
        <taxon>Bacillaceae</taxon>
        <taxon>Natronobacillus</taxon>
    </lineage>
</organism>
<evidence type="ECO:0000256" key="1">
    <source>
        <dbReference type="SAM" id="MobiDB-lite"/>
    </source>
</evidence>
<accession>A0A9J6RDV0</accession>
<protein>
    <submittedName>
        <fullName evidence="2">Uncharacterized protein</fullName>
    </submittedName>
</protein>